<dbReference type="Pfam" id="PF18855">
    <property type="entry name" value="baeRF_family11"/>
    <property type="match status" value="1"/>
</dbReference>
<gene>
    <name evidence="1" type="ORF">KHU32_04900</name>
</gene>
<protein>
    <submittedName>
        <fullName evidence="1">Uncharacterized protein</fullName>
    </submittedName>
</protein>
<accession>A0ABS5Q9S1</accession>
<organism evidence="1 2">
    <name type="scientific">Roseococcus pinisoli</name>
    <dbReference type="NCBI Taxonomy" id="2835040"/>
    <lineage>
        <taxon>Bacteria</taxon>
        <taxon>Pseudomonadati</taxon>
        <taxon>Pseudomonadota</taxon>
        <taxon>Alphaproteobacteria</taxon>
        <taxon>Acetobacterales</taxon>
        <taxon>Roseomonadaceae</taxon>
        <taxon>Roseococcus</taxon>
    </lineage>
</organism>
<dbReference type="InterPro" id="IPR041638">
    <property type="entry name" value="BaeRF_family11"/>
</dbReference>
<dbReference type="RefSeq" id="WP_213668894.1">
    <property type="nucleotide sequence ID" value="NZ_JAHCDA010000001.1"/>
</dbReference>
<comment type="caution">
    <text evidence="1">The sequence shown here is derived from an EMBL/GenBank/DDBJ whole genome shotgun (WGS) entry which is preliminary data.</text>
</comment>
<reference evidence="1 2" key="1">
    <citation type="submission" date="2021-05" db="EMBL/GenBank/DDBJ databases">
        <title>Roseococcus sp. XZZS9, whole genome shotgun sequencing project.</title>
        <authorList>
            <person name="Zhao G."/>
            <person name="Shen L."/>
        </authorList>
    </citation>
    <scope>NUCLEOTIDE SEQUENCE [LARGE SCALE GENOMIC DNA]</scope>
    <source>
        <strain evidence="1 2">XZZS9</strain>
    </source>
</reference>
<dbReference type="Proteomes" id="UP000766336">
    <property type="component" value="Unassembled WGS sequence"/>
</dbReference>
<evidence type="ECO:0000313" key="1">
    <source>
        <dbReference type="EMBL" id="MBS7810264.1"/>
    </source>
</evidence>
<sequence length="373" mass="39778">MLHIDLPTRAEIEALANHRGAAAVSIYLSTSPLPQASNGDRIELKNLAKAAIAEMEQSGTDKRDVRAIEDSVEALIGDDDFWADQANSLAIFATPQSIRTFRLGNKLANTIEVSDRFLIKPILRAVTFPHNAYVLAISMGAVRLIEVSADLPPHEVSVPSLPDGAADAAGRSSHIERKGNMASGESTSESALLIRYSRAVDHALRPVLAGHTRPLIIAAAEPMASIFRSVCSYPHVADEVMPGTADRTSDHEIAAAARATLDRIYSSEITAFGEVFSSRSTQDRATSDLGRAARAATFGAVETLIVDMDAEVPGFVAEDDGAITYAKAADGVNYSVTDEIARRALLSGARVIAARREDVPGGHELAAVLRYPI</sequence>
<proteinExistence type="predicted"/>
<name>A0ABS5Q9S1_9PROT</name>
<evidence type="ECO:0000313" key="2">
    <source>
        <dbReference type="Proteomes" id="UP000766336"/>
    </source>
</evidence>
<keyword evidence="2" id="KW-1185">Reference proteome</keyword>
<dbReference type="EMBL" id="JAHCDA010000001">
    <property type="protein sequence ID" value="MBS7810264.1"/>
    <property type="molecule type" value="Genomic_DNA"/>
</dbReference>